<comment type="caution">
    <text evidence="3">The sequence shown here is derived from an EMBL/GenBank/DDBJ whole genome shotgun (WGS) entry which is preliminary data.</text>
</comment>
<dbReference type="OrthoDB" id="424310at2759"/>
<dbReference type="InterPro" id="IPR027417">
    <property type="entry name" value="P-loop_NTPase"/>
</dbReference>
<dbReference type="GO" id="GO:0005858">
    <property type="term" value="C:axonemal dynein complex"/>
    <property type="evidence" value="ECO:0007669"/>
    <property type="project" value="TreeGrafter"/>
</dbReference>
<dbReference type="GO" id="GO:0045505">
    <property type="term" value="F:dynein intermediate chain binding"/>
    <property type="evidence" value="ECO:0007669"/>
    <property type="project" value="InterPro"/>
</dbReference>
<comment type="similarity">
    <text evidence="1">Belongs to the dynein heavy chain family.</text>
</comment>
<dbReference type="Gene3D" id="3.40.50.300">
    <property type="entry name" value="P-loop containing nucleotide triphosphate hydrolases"/>
    <property type="match status" value="1"/>
</dbReference>
<sequence>MLSITDVDFNYQYEYLGAKERLVVTPLTDRCYITLAQALGMYFGGAPAGPAGTGKTETVKDLGRTLGLFVVVTNCTDQQKYTDCAKIFKGLCQGGLWGCFDEFNRILLPVLSVVAQQVLAIQNAKKAGVEYFQFPGDSQNVLLKPCCGFFITMNPGYAGRCET</sequence>
<dbReference type="PANTHER" id="PTHR46532:SF4">
    <property type="entry name" value="AAA+ ATPASE DOMAIN-CONTAINING PROTEIN"/>
    <property type="match status" value="1"/>
</dbReference>
<evidence type="ECO:0000256" key="1">
    <source>
        <dbReference type="ARBA" id="ARBA00008887"/>
    </source>
</evidence>
<dbReference type="AlphaFoldDB" id="W7T8M7"/>
<reference evidence="3 4" key="1">
    <citation type="journal article" date="2014" name="Mol. Plant">
        <title>Chromosome Scale Genome Assembly and Transcriptome Profiling of Nannochloropsis gaditana in Nitrogen Depletion.</title>
        <authorList>
            <person name="Corteggiani Carpinelli E."/>
            <person name="Telatin A."/>
            <person name="Vitulo N."/>
            <person name="Forcato C."/>
            <person name="D'Angelo M."/>
            <person name="Schiavon R."/>
            <person name="Vezzi A."/>
            <person name="Giacometti G.M."/>
            <person name="Morosinotto T."/>
            <person name="Valle G."/>
        </authorList>
    </citation>
    <scope>NUCLEOTIDE SEQUENCE [LARGE SCALE GENOMIC DNA]</scope>
    <source>
        <strain evidence="3 4">B-31</strain>
    </source>
</reference>
<protein>
    <submittedName>
        <fullName evidence="3">Dynein heavy chain</fullName>
    </submittedName>
</protein>
<gene>
    <name evidence="3" type="primary">DYHC11</name>
    <name evidence="3" type="ORF">Naga_100077g9</name>
</gene>
<dbReference type="Proteomes" id="UP000019335">
    <property type="component" value="Chromosome 17"/>
</dbReference>
<dbReference type="GO" id="GO:0007018">
    <property type="term" value="P:microtubule-based movement"/>
    <property type="evidence" value="ECO:0007669"/>
    <property type="project" value="InterPro"/>
</dbReference>
<organism evidence="3 4">
    <name type="scientific">Nannochloropsis gaditana</name>
    <dbReference type="NCBI Taxonomy" id="72520"/>
    <lineage>
        <taxon>Eukaryota</taxon>
        <taxon>Sar</taxon>
        <taxon>Stramenopiles</taxon>
        <taxon>Ochrophyta</taxon>
        <taxon>Eustigmatophyceae</taxon>
        <taxon>Eustigmatales</taxon>
        <taxon>Monodopsidaceae</taxon>
        <taxon>Nannochloropsis</taxon>
    </lineage>
</organism>
<keyword evidence="4" id="KW-1185">Reference proteome</keyword>
<dbReference type="FunFam" id="3.40.50.300:FF:000063">
    <property type="entry name" value="dynein heavy chain 6, axonemal"/>
    <property type="match status" value="1"/>
</dbReference>
<dbReference type="SUPFAM" id="SSF52540">
    <property type="entry name" value="P-loop containing nucleoside triphosphate hydrolases"/>
    <property type="match status" value="1"/>
</dbReference>
<proteinExistence type="inferred from homology"/>
<dbReference type="GO" id="GO:0051959">
    <property type="term" value="F:dynein light intermediate chain binding"/>
    <property type="evidence" value="ECO:0007669"/>
    <property type="project" value="InterPro"/>
</dbReference>
<evidence type="ECO:0000259" key="2">
    <source>
        <dbReference type="Pfam" id="PF12774"/>
    </source>
</evidence>
<evidence type="ECO:0000313" key="3">
    <source>
        <dbReference type="EMBL" id="EWM23405.1"/>
    </source>
</evidence>
<dbReference type="InterPro" id="IPR026983">
    <property type="entry name" value="DHC"/>
</dbReference>
<dbReference type="Pfam" id="PF12774">
    <property type="entry name" value="AAA_6"/>
    <property type="match status" value="1"/>
</dbReference>
<dbReference type="InterPro" id="IPR035699">
    <property type="entry name" value="AAA_6"/>
</dbReference>
<dbReference type="GO" id="GO:0005524">
    <property type="term" value="F:ATP binding"/>
    <property type="evidence" value="ECO:0007669"/>
    <property type="project" value="InterPro"/>
</dbReference>
<accession>W7T8M7</accession>
<name>W7T8M7_9STRA</name>
<feature type="domain" description="Dynein heavy chain hydrolytic ATP-binding dynein motor region" evidence="2">
    <location>
        <begin position="11"/>
        <end position="162"/>
    </location>
</feature>
<dbReference type="PANTHER" id="PTHR46532">
    <property type="entry name" value="MALE FERTILITY FACTOR KL5"/>
    <property type="match status" value="1"/>
</dbReference>
<dbReference type="Gene3D" id="1.20.58.1120">
    <property type="match status" value="1"/>
</dbReference>
<dbReference type="EMBL" id="AZIL01001681">
    <property type="protein sequence ID" value="EWM23405.1"/>
    <property type="molecule type" value="Genomic_DNA"/>
</dbReference>
<evidence type="ECO:0000313" key="4">
    <source>
        <dbReference type="Proteomes" id="UP000019335"/>
    </source>
</evidence>